<comment type="similarity">
    <text evidence="1 12">Belongs to the helicase family. DnaB subfamily.</text>
</comment>
<dbReference type="GO" id="GO:0043139">
    <property type="term" value="F:5'-3' DNA helicase activity"/>
    <property type="evidence" value="ECO:0007669"/>
    <property type="project" value="UniProtKB-EC"/>
</dbReference>
<evidence type="ECO:0000256" key="6">
    <source>
        <dbReference type="ARBA" id="ARBA00022806"/>
    </source>
</evidence>
<keyword evidence="4 12" id="KW-0547">Nucleotide-binding</keyword>
<dbReference type="GO" id="GO:1990077">
    <property type="term" value="C:primosome complex"/>
    <property type="evidence" value="ECO:0007669"/>
    <property type="project" value="UniProtKB-UniRule"/>
</dbReference>
<dbReference type="GO" id="GO:0006269">
    <property type="term" value="P:DNA replication, synthesis of primer"/>
    <property type="evidence" value="ECO:0007669"/>
    <property type="project" value="UniProtKB-UniRule"/>
</dbReference>
<sequence length="446" mass="50003">MDIGSLGRVPPQSIEAEQSVLGSMLIDKEVVPVVMEILKPEDFYRPDHREIYTVIIELFDKAQPIDLITVSERLKLHGKLELVGGLEYLSNIATEVPTTANVRHYSKIVEEKALLRKLIKASSDIVDMGFNASEEVSYILDKAEQSVFDILQKRSSQGFVPIKDVLVDTFNNLEEMYNNKGNITGIPTGFVDLDFKTSGLHNSDLILIAARPAMGKTAFALNLAQNAAVYSHVPVAIFSLEMSKNQLVNRILCSEAMVDSNKMKTGKLEDNDWQKVAKALAPLSEAPIYIDDTPGVSITEIRAKCRRLKLEHNLGLIVIDYLQLMQGSGKKGENRQQEISEISRSLKILAKEINVPVICLSQLSRAPETRTDHRPILSDLRESGAIEQDADIVMFLYRDDYYNPETEKKNIAEVIIAKHRNGSTGTVELVWLGQYTKFANLEKFRQ</sequence>
<dbReference type="NCBIfam" id="TIGR00665">
    <property type="entry name" value="DnaB"/>
    <property type="match status" value="1"/>
</dbReference>
<keyword evidence="14" id="KW-1185">Reference proteome</keyword>
<evidence type="ECO:0000313" key="13">
    <source>
        <dbReference type="EMBL" id="QNU67095.1"/>
    </source>
</evidence>
<dbReference type="GO" id="GO:0042802">
    <property type="term" value="F:identical protein binding"/>
    <property type="evidence" value="ECO:0007669"/>
    <property type="project" value="UniProtKB-ARBA"/>
</dbReference>
<dbReference type="NCBIfam" id="NF004384">
    <property type="entry name" value="PRK05748.1"/>
    <property type="match status" value="1"/>
</dbReference>
<keyword evidence="5 12" id="KW-0378">Hydrolase</keyword>
<keyword evidence="6 12" id="KW-0347">Helicase</keyword>
<dbReference type="PROSITE" id="PS51199">
    <property type="entry name" value="SF4_HELICASE"/>
    <property type="match status" value="1"/>
</dbReference>
<dbReference type="EC" id="5.6.2.3" evidence="11 12"/>
<evidence type="ECO:0000256" key="4">
    <source>
        <dbReference type="ARBA" id="ARBA00022741"/>
    </source>
</evidence>
<evidence type="ECO:0000256" key="10">
    <source>
        <dbReference type="ARBA" id="ARBA00048954"/>
    </source>
</evidence>
<dbReference type="RefSeq" id="WP_137697160.1">
    <property type="nucleotide sequence ID" value="NZ_CP061336.1"/>
</dbReference>
<evidence type="ECO:0000256" key="8">
    <source>
        <dbReference type="ARBA" id="ARBA00023125"/>
    </source>
</evidence>
<keyword evidence="7 12" id="KW-0067">ATP-binding</keyword>
<dbReference type="GO" id="GO:0003677">
    <property type="term" value="F:DNA binding"/>
    <property type="evidence" value="ECO:0007669"/>
    <property type="project" value="UniProtKB-UniRule"/>
</dbReference>
<dbReference type="Proteomes" id="UP000306409">
    <property type="component" value="Chromosome"/>
</dbReference>
<reference evidence="13 14" key="1">
    <citation type="submission" date="2020-09" db="EMBL/GenBank/DDBJ databases">
        <title>Characterization and genome sequencing of Ruminiclostridium sp. nov. MA18.</title>
        <authorList>
            <person name="Rettenmaier R."/>
            <person name="Kowollik M.-L."/>
            <person name="Liebl W."/>
            <person name="Zverlov V."/>
        </authorList>
    </citation>
    <scope>NUCLEOTIDE SEQUENCE [LARGE SCALE GENOMIC DNA]</scope>
    <source>
        <strain evidence="13 14">MA18</strain>
    </source>
</reference>
<dbReference type="Gene3D" id="1.10.860.10">
    <property type="entry name" value="DNAb Helicase, Chain A"/>
    <property type="match status" value="1"/>
</dbReference>
<comment type="catalytic activity">
    <reaction evidence="10 12">
        <text>ATP + H2O = ADP + phosphate + H(+)</text>
        <dbReference type="Rhea" id="RHEA:13065"/>
        <dbReference type="ChEBI" id="CHEBI:15377"/>
        <dbReference type="ChEBI" id="CHEBI:15378"/>
        <dbReference type="ChEBI" id="CHEBI:30616"/>
        <dbReference type="ChEBI" id="CHEBI:43474"/>
        <dbReference type="ChEBI" id="CHEBI:456216"/>
        <dbReference type="EC" id="5.6.2.3"/>
    </reaction>
</comment>
<dbReference type="InterPro" id="IPR036185">
    <property type="entry name" value="DNA_heli_DnaB-like_N_sf"/>
</dbReference>
<dbReference type="GO" id="GO:0005524">
    <property type="term" value="F:ATP binding"/>
    <property type="evidence" value="ECO:0007669"/>
    <property type="project" value="UniProtKB-UniRule"/>
</dbReference>
<evidence type="ECO:0000256" key="12">
    <source>
        <dbReference type="RuleBase" id="RU362085"/>
    </source>
</evidence>
<dbReference type="InterPro" id="IPR007694">
    <property type="entry name" value="DNA_helicase_DnaB-like_C"/>
</dbReference>
<dbReference type="FunFam" id="3.40.50.300:FF:000076">
    <property type="entry name" value="Replicative DNA helicase"/>
    <property type="match status" value="1"/>
</dbReference>
<dbReference type="InterPro" id="IPR016136">
    <property type="entry name" value="DNA_helicase_N/primase_C"/>
</dbReference>
<dbReference type="Pfam" id="PF00772">
    <property type="entry name" value="DnaB"/>
    <property type="match status" value="1"/>
</dbReference>
<dbReference type="SUPFAM" id="SSF48024">
    <property type="entry name" value="N-terminal domain of DnaB helicase"/>
    <property type="match status" value="1"/>
</dbReference>
<protein>
    <recommendedName>
        <fullName evidence="11 12">Replicative DNA helicase</fullName>
        <ecNumber evidence="11 12">5.6.2.3</ecNumber>
    </recommendedName>
</protein>
<dbReference type="KEGG" id="rher:EHE19_000610"/>
<keyword evidence="3 12" id="KW-0235">DNA replication</keyword>
<evidence type="ECO:0000256" key="2">
    <source>
        <dbReference type="ARBA" id="ARBA00022515"/>
    </source>
</evidence>
<evidence type="ECO:0000256" key="9">
    <source>
        <dbReference type="ARBA" id="ARBA00023235"/>
    </source>
</evidence>
<evidence type="ECO:0000256" key="11">
    <source>
        <dbReference type="NCBIfam" id="TIGR00665"/>
    </source>
</evidence>
<dbReference type="PANTHER" id="PTHR30153:SF2">
    <property type="entry name" value="REPLICATIVE DNA HELICASE"/>
    <property type="match status" value="1"/>
</dbReference>
<evidence type="ECO:0000256" key="7">
    <source>
        <dbReference type="ARBA" id="ARBA00022840"/>
    </source>
</evidence>
<keyword evidence="2 12" id="KW-0639">Primosome</keyword>
<dbReference type="PANTHER" id="PTHR30153">
    <property type="entry name" value="REPLICATIVE DNA HELICASE DNAB"/>
    <property type="match status" value="1"/>
</dbReference>
<dbReference type="GO" id="GO:0016787">
    <property type="term" value="F:hydrolase activity"/>
    <property type="evidence" value="ECO:0007669"/>
    <property type="project" value="UniProtKB-KW"/>
</dbReference>
<comment type="function">
    <text evidence="12">The main replicative DNA helicase, it participates in initiation and elongation during chromosome replication. Travels ahead of the DNA replisome, separating dsDNA into templates for DNA synthesis. A processive ATP-dependent 5'-3' DNA helicase it has DNA-dependent ATPase activity.</text>
</comment>
<organism evidence="13 14">
    <name type="scientific">Ruminiclostridium herbifermentans</name>
    <dbReference type="NCBI Taxonomy" id="2488810"/>
    <lineage>
        <taxon>Bacteria</taxon>
        <taxon>Bacillati</taxon>
        <taxon>Bacillota</taxon>
        <taxon>Clostridia</taxon>
        <taxon>Eubacteriales</taxon>
        <taxon>Oscillospiraceae</taxon>
        <taxon>Ruminiclostridium</taxon>
    </lineage>
</organism>
<dbReference type="Pfam" id="PF03796">
    <property type="entry name" value="DnaB_C"/>
    <property type="match status" value="1"/>
</dbReference>
<evidence type="ECO:0000256" key="5">
    <source>
        <dbReference type="ARBA" id="ARBA00022801"/>
    </source>
</evidence>
<dbReference type="OrthoDB" id="9773982at2"/>
<dbReference type="InterPro" id="IPR007693">
    <property type="entry name" value="DNA_helicase_DnaB-like_N"/>
</dbReference>
<evidence type="ECO:0000313" key="14">
    <source>
        <dbReference type="Proteomes" id="UP000306409"/>
    </source>
</evidence>
<dbReference type="FunFam" id="1.10.860.10:FF:000001">
    <property type="entry name" value="Replicative DNA helicase"/>
    <property type="match status" value="1"/>
</dbReference>
<keyword evidence="8 12" id="KW-0238">DNA-binding</keyword>
<evidence type="ECO:0000256" key="1">
    <source>
        <dbReference type="ARBA" id="ARBA00008428"/>
    </source>
</evidence>
<name>A0A4V6EP46_9FIRM</name>
<dbReference type="GO" id="GO:0005829">
    <property type="term" value="C:cytosol"/>
    <property type="evidence" value="ECO:0007669"/>
    <property type="project" value="TreeGrafter"/>
</dbReference>
<dbReference type="AlphaFoldDB" id="A0A4V6EP46"/>
<evidence type="ECO:0000256" key="3">
    <source>
        <dbReference type="ARBA" id="ARBA00022705"/>
    </source>
</evidence>
<dbReference type="InterPro" id="IPR007692">
    <property type="entry name" value="DNA_helicase_DnaB"/>
</dbReference>
<dbReference type="EMBL" id="CP061336">
    <property type="protein sequence ID" value="QNU67095.1"/>
    <property type="molecule type" value="Genomic_DNA"/>
</dbReference>
<dbReference type="SUPFAM" id="SSF52540">
    <property type="entry name" value="P-loop containing nucleoside triphosphate hydrolases"/>
    <property type="match status" value="1"/>
</dbReference>
<accession>A0A4V6EP46</accession>
<dbReference type="CDD" id="cd00984">
    <property type="entry name" value="DnaB_C"/>
    <property type="match status" value="1"/>
</dbReference>
<keyword evidence="9" id="KW-0413">Isomerase</keyword>
<proteinExistence type="inferred from homology"/>
<gene>
    <name evidence="13" type="primary">dnaB</name>
    <name evidence="13" type="ORF">EHE19_000610</name>
</gene>
<dbReference type="Gene3D" id="3.40.50.300">
    <property type="entry name" value="P-loop containing nucleotide triphosphate hydrolases"/>
    <property type="match status" value="1"/>
</dbReference>
<dbReference type="InterPro" id="IPR027417">
    <property type="entry name" value="P-loop_NTPase"/>
</dbReference>